<keyword evidence="2" id="KW-1185">Reference proteome</keyword>
<gene>
    <name evidence="1" type="ORF">TIFTF001_046685</name>
</gene>
<dbReference type="EMBL" id="BTGU01004868">
    <property type="protein sequence ID" value="GMN33238.1"/>
    <property type="molecule type" value="Genomic_DNA"/>
</dbReference>
<evidence type="ECO:0000313" key="2">
    <source>
        <dbReference type="Proteomes" id="UP001187192"/>
    </source>
</evidence>
<proteinExistence type="predicted"/>
<protein>
    <submittedName>
        <fullName evidence="1">Uncharacterized protein</fullName>
    </submittedName>
</protein>
<accession>A0AA87ZU41</accession>
<dbReference type="Proteomes" id="UP001187192">
    <property type="component" value="Unassembled WGS sequence"/>
</dbReference>
<dbReference type="AlphaFoldDB" id="A0AA87ZU41"/>
<comment type="caution">
    <text evidence="1">The sequence shown here is derived from an EMBL/GenBank/DDBJ whole genome shotgun (WGS) entry which is preliminary data.</text>
</comment>
<evidence type="ECO:0000313" key="1">
    <source>
        <dbReference type="EMBL" id="GMN33238.1"/>
    </source>
</evidence>
<name>A0AA87ZU41_FICCA</name>
<sequence length="21" mass="2354">MDEDKVITGFIKLCGVFLTSH</sequence>
<organism evidence="1 2">
    <name type="scientific">Ficus carica</name>
    <name type="common">Common fig</name>
    <dbReference type="NCBI Taxonomy" id="3494"/>
    <lineage>
        <taxon>Eukaryota</taxon>
        <taxon>Viridiplantae</taxon>
        <taxon>Streptophyta</taxon>
        <taxon>Embryophyta</taxon>
        <taxon>Tracheophyta</taxon>
        <taxon>Spermatophyta</taxon>
        <taxon>Magnoliopsida</taxon>
        <taxon>eudicotyledons</taxon>
        <taxon>Gunneridae</taxon>
        <taxon>Pentapetalae</taxon>
        <taxon>rosids</taxon>
        <taxon>fabids</taxon>
        <taxon>Rosales</taxon>
        <taxon>Moraceae</taxon>
        <taxon>Ficeae</taxon>
        <taxon>Ficus</taxon>
    </lineage>
</organism>
<reference evidence="1" key="1">
    <citation type="submission" date="2023-07" db="EMBL/GenBank/DDBJ databases">
        <title>draft genome sequence of fig (Ficus carica).</title>
        <authorList>
            <person name="Takahashi T."/>
            <person name="Nishimura K."/>
        </authorList>
    </citation>
    <scope>NUCLEOTIDE SEQUENCE</scope>
</reference>